<name>A0A210Q471_MIZYE</name>
<evidence type="ECO:0000256" key="5">
    <source>
        <dbReference type="ARBA" id="ARBA00023136"/>
    </source>
</evidence>
<dbReference type="STRING" id="6573.A0A210Q471"/>
<feature type="repeat" description="ARM" evidence="8">
    <location>
        <begin position="351"/>
        <end position="393"/>
    </location>
</feature>
<evidence type="ECO:0000256" key="6">
    <source>
        <dbReference type="ARBA" id="ARBA00023288"/>
    </source>
</evidence>
<proteinExistence type="inferred from homology"/>
<evidence type="ECO:0000256" key="4">
    <source>
        <dbReference type="ARBA" id="ARBA00022737"/>
    </source>
</evidence>
<comment type="similarity">
    <text evidence="2">Belongs to the beta-catenin family.</text>
</comment>
<dbReference type="OrthoDB" id="7537227at2759"/>
<evidence type="ECO:0000256" key="2">
    <source>
        <dbReference type="ARBA" id="ARBA00005462"/>
    </source>
</evidence>
<feature type="repeat" description="ARM" evidence="8">
    <location>
        <begin position="184"/>
        <end position="226"/>
    </location>
</feature>
<sequence>MEGKRKGGESLGSMDQQFEIKIERSVSTDKTDVLEELIQLLRSLLEYCLCCLSCGCIPLPQQTGGLVDDSYEMILLESERQAVGNLLHYLEHEANGEPVLNEEHVRALSILAYSDNVELQKSAALCFTEISERTKAPLTIPVAKPLVKLLRSRDLQVQKSATLAVSNFTLQGPDSNKATIGTCGGVEALVCLLQSSNTDVQCNTAGCITTLATTDANKQQIIEHQAIHPLLRLMKSQDLRVQRNAAGAVLNLTHLQNHRNDLVAGGVIPVLVDLLQSPDQDIQYYSAASLSNIAVNEKHRALMVAIGHTDVIRNLIRLVSAKEEKVQCQACLALRNLASDGNNQPLIVKYGALPRLQKVLRTGHKDTLVAAVACLRNLSIHKANEVVIMTSNFVIDLCHVMCDSHNPEAQRHAAGIIRNLAVGQYIRDLIEHDCVEALTFVLLGLETRMNTLKEVTAALAVFADEDDVKYKLLHLHGGKVFSKLVTLATLSTQSEVQYNSVGTLGQLFLVEIPEELKTVNINGIVLYIDTFLKSPDPNFIHIALWTLVQLLKDPVFLKSFQDHSIAPVIVKLASALQPSTIEELATTVLKKLRGEEESTSSDD</sequence>
<evidence type="ECO:0000256" key="3">
    <source>
        <dbReference type="ARBA" id="ARBA00022554"/>
    </source>
</evidence>
<feature type="repeat" description="ARM" evidence="8">
    <location>
        <begin position="266"/>
        <end position="304"/>
    </location>
</feature>
<dbReference type="AlphaFoldDB" id="A0A210Q471"/>
<gene>
    <name evidence="9" type="ORF">KP79_PYT23891</name>
</gene>
<dbReference type="InterPro" id="IPR011989">
    <property type="entry name" value="ARM-like"/>
</dbReference>
<dbReference type="SMART" id="SM00185">
    <property type="entry name" value="ARM"/>
    <property type="match status" value="7"/>
</dbReference>
<dbReference type="InterPro" id="IPR016024">
    <property type="entry name" value="ARM-type_fold"/>
</dbReference>
<accession>A0A210Q471</accession>
<dbReference type="SUPFAM" id="SSF48371">
    <property type="entry name" value="ARM repeat"/>
    <property type="match status" value="2"/>
</dbReference>
<dbReference type="PANTHER" id="PTHR47249:SF1">
    <property type="entry name" value="VACUOLAR PROTEIN 8"/>
    <property type="match status" value="1"/>
</dbReference>
<dbReference type="GO" id="GO:0043495">
    <property type="term" value="F:protein-membrane adaptor activity"/>
    <property type="evidence" value="ECO:0007669"/>
    <property type="project" value="InterPro"/>
</dbReference>
<dbReference type="InterPro" id="IPR000225">
    <property type="entry name" value="Armadillo"/>
</dbReference>
<dbReference type="Gene3D" id="1.25.10.10">
    <property type="entry name" value="Leucine-rich Repeat Variant"/>
    <property type="match status" value="3"/>
</dbReference>
<evidence type="ECO:0000256" key="8">
    <source>
        <dbReference type="PROSITE-ProRule" id="PRU00259"/>
    </source>
</evidence>
<reference evidence="9 10" key="1">
    <citation type="journal article" date="2017" name="Nat. Ecol. Evol.">
        <title>Scallop genome provides insights into evolution of bilaterian karyotype and development.</title>
        <authorList>
            <person name="Wang S."/>
            <person name="Zhang J."/>
            <person name="Jiao W."/>
            <person name="Li J."/>
            <person name="Xun X."/>
            <person name="Sun Y."/>
            <person name="Guo X."/>
            <person name="Huan P."/>
            <person name="Dong B."/>
            <person name="Zhang L."/>
            <person name="Hu X."/>
            <person name="Sun X."/>
            <person name="Wang J."/>
            <person name="Zhao C."/>
            <person name="Wang Y."/>
            <person name="Wang D."/>
            <person name="Huang X."/>
            <person name="Wang R."/>
            <person name="Lv J."/>
            <person name="Li Y."/>
            <person name="Zhang Z."/>
            <person name="Liu B."/>
            <person name="Lu W."/>
            <person name="Hui Y."/>
            <person name="Liang J."/>
            <person name="Zhou Z."/>
            <person name="Hou R."/>
            <person name="Li X."/>
            <person name="Liu Y."/>
            <person name="Li H."/>
            <person name="Ning X."/>
            <person name="Lin Y."/>
            <person name="Zhao L."/>
            <person name="Xing Q."/>
            <person name="Dou J."/>
            <person name="Li Y."/>
            <person name="Mao J."/>
            <person name="Guo H."/>
            <person name="Dou H."/>
            <person name="Li T."/>
            <person name="Mu C."/>
            <person name="Jiang W."/>
            <person name="Fu Q."/>
            <person name="Fu X."/>
            <person name="Miao Y."/>
            <person name="Liu J."/>
            <person name="Yu Q."/>
            <person name="Li R."/>
            <person name="Liao H."/>
            <person name="Li X."/>
            <person name="Kong Y."/>
            <person name="Jiang Z."/>
            <person name="Chourrout D."/>
            <person name="Li R."/>
            <person name="Bao Z."/>
        </authorList>
    </citation>
    <scope>NUCLEOTIDE SEQUENCE [LARGE SCALE GENOMIC DNA]</scope>
    <source>
        <strain evidence="9 10">PY_sf001</strain>
    </source>
</reference>
<comment type="caution">
    <text evidence="9">The sequence shown here is derived from an EMBL/GenBank/DDBJ whole genome shotgun (WGS) entry which is preliminary data.</text>
</comment>
<keyword evidence="10" id="KW-1185">Reference proteome</keyword>
<evidence type="ECO:0000313" key="10">
    <source>
        <dbReference type="Proteomes" id="UP000242188"/>
    </source>
</evidence>
<evidence type="ECO:0000313" key="9">
    <source>
        <dbReference type="EMBL" id="OWF43479.1"/>
    </source>
</evidence>
<dbReference type="PANTHER" id="PTHR47249">
    <property type="entry name" value="VACUOLAR PROTEIN 8"/>
    <property type="match status" value="1"/>
</dbReference>
<keyword evidence="5" id="KW-0472">Membrane</keyword>
<dbReference type="Proteomes" id="UP000242188">
    <property type="component" value="Unassembled WGS sequence"/>
</dbReference>
<dbReference type="InterPro" id="IPR045156">
    <property type="entry name" value="Vac8"/>
</dbReference>
<keyword evidence="4" id="KW-0677">Repeat</keyword>
<evidence type="ECO:0000256" key="1">
    <source>
        <dbReference type="ARBA" id="ARBA00004592"/>
    </source>
</evidence>
<dbReference type="EMBL" id="NEDP02005094">
    <property type="protein sequence ID" value="OWF43479.1"/>
    <property type="molecule type" value="Genomic_DNA"/>
</dbReference>
<keyword evidence="6" id="KW-0449">Lipoprotein</keyword>
<dbReference type="GO" id="GO:0005774">
    <property type="term" value="C:vacuolar membrane"/>
    <property type="evidence" value="ECO:0007669"/>
    <property type="project" value="UniProtKB-SubCell"/>
</dbReference>
<dbReference type="Pfam" id="PF05804">
    <property type="entry name" value="KAP"/>
    <property type="match status" value="1"/>
</dbReference>
<feature type="repeat" description="ARM" evidence="8">
    <location>
        <begin position="225"/>
        <end position="267"/>
    </location>
</feature>
<dbReference type="PROSITE" id="PS50176">
    <property type="entry name" value="ARM_REPEAT"/>
    <property type="match status" value="5"/>
</dbReference>
<comment type="subcellular location">
    <subcellularLocation>
        <location evidence="1">Vacuole membrane</location>
        <topology evidence="1">Lipid-anchor</topology>
    </subcellularLocation>
</comment>
<keyword evidence="3" id="KW-0926">Vacuole</keyword>
<feature type="repeat" description="ARM" evidence="8">
    <location>
        <begin position="310"/>
        <end position="352"/>
    </location>
</feature>
<protein>
    <recommendedName>
        <fullName evidence="7">Vacuolar protein 8</fullName>
    </recommendedName>
</protein>
<organism evidence="9 10">
    <name type="scientific">Mizuhopecten yessoensis</name>
    <name type="common">Japanese scallop</name>
    <name type="synonym">Patinopecten yessoensis</name>
    <dbReference type="NCBI Taxonomy" id="6573"/>
    <lineage>
        <taxon>Eukaryota</taxon>
        <taxon>Metazoa</taxon>
        <taxon>Spiralia</taxon>
        <taxon>Lophotrochozoa</taxon>
        <taxon>Mollusca</taxon>
        <taxon>Bivalvia</taxon>
        <taxon>Autobranchia</taxon>
        <taxon>Pteriomorphia</taxon>
        <taxon>Pectinida</taxon>
        <taxon>Pectinoidea</taxon>
        <taxon>Pectinidae</taxon>
        <taxon>Mizuhopecten</taxon>
    </lineage>
</organism>
<evidence type="ECO:0000256" key="7">
    <source>
        <dbReference type="ARBA" id="ARBA00026209"/>
    </source>
</evidence>
<dbReference type="GO" id="GO:0071562">
    <property type="term" value="P:nucleus-vacuole junction assembly"/>
    <property type="evidence" value="ECO:0007669"/>
    <property type="project" value="InterPro"/>
</dbReference>